<evidence type="ECO:0000256" key="1">
    <source>
        <dbReference type="ARBA" id="ARBA00022614"/>
    </source>
</evidence>
<evidence type="ECO:0000256" key="5">
    <source>
        <dbReference type="ARBA" id="ARBA00023170"/>
    </source>
</evidence>
<keyword evidence="6" id="KW-0325">Glycoprotein</keyword>
<protein>
    <submittedName>
        <fullName evidence="9">Uncharacterized protein</fullName>
    </submittedName>
</protein>
<feature type="compositionally biased region" description="Basic residues" evidence="7">
    <location>
        <begin position="1"/>
        <end position="11"/>
    </location>
</feature>
<evidence type="ECO:0000313" key="8">
    <source>
        <dbReference type="EMBL" id="AAV31215.1"/>
    </source>
</evidence>
<keyword evidence="5" id="KW-0675">Receptor</keyword>
<dbReference type="EMBL" id="AP001111">
    <property type="protein sequence ID" value="BAA90518.1"/>
    <property type="molecule type" value="Genomic_DNA"/>
</dbReference>
<dbReference type="PANTHER" id="PTHR48056">
    <property type="entry name" value="LRR RECEPTOR-LIKE SERINE/THREONINE-PROTEIN KINASE-RELATED"/>
    <property type="match status" value="1"/>
</dbReference>
<feature type="region of interest" description="Disordered" evidence="7">
    <location>
        <begin position="1"/>
        <end position="22"/>
    </location>
</feature>
<evidence type="ECO:0000313" key="9">
    <source>
        <dbReference type="EMBL" id="BAA90518.1"/>
    </source>
</evidence>
<reference evidence="10" key="3">
    <citation type="journal article" date="2005" name="Nature">
        <title>The map-based sequence of the rice genome.</title>
        <authorList>
            <consortium name="International rice genome sequencing project (IRGSP)"/>
            <person name="Matsumoto T."/>
            <person name="Wu J."/>
            <person name="Kanamori H."/>
            <person name="Katayose Y."/>
            <person name="Fujisawa M."/>
            <person name="Namiki N."/>
            <person name="Mizuno H."/>
            <person name="Yamamoto K."/>
            <person name="Antonio B.A."/>
            <person name="Baba T."/>
            <person name="Sakata K."/>
            <person name="Nagamura Y."/>
            <person name="Aoki H."/>
            <person name="Arikawa K."/>
            <person name="Arita K."/>
            <person name="Bito T."/>
            <person name="Chiden Y."/>
            <person name="Fujitsuka N."/>
            <person name="Fukunaka R."/>
            <person name="Hamada M."/>
            <person name="Harada C."/>
            <person name="Hayashi A."/>
            <person name="Hijishita S."/>
            <person name="Honda M."/>
            <person name="Hosokawa S."/>
            <person name="Ichikawa Y."/>
            <person name="Idonuma A."/>
            <person name="Iijima M."/>
            <person name="Ikeda M."/>
            <person name="Ikeno M."/>
            <person name="Ito K."/>
            <person name="Ito S."/>
            <person name="Ito T."/>
            <person name="Ito Y."/>
            <person name="Ito Y."/>
            <person name="Iwabuchi A."/>
            <person name="Kamiya K."/>
            <person name="Karasawa W."/>
            <person name="Kurita K."/>
            <person name="Katagiri S."/>
            <person name="Kikuta A."/>
            <person name="Kobayashi H."/>
            <person name="Kobayashi N."/>
            <person name="Machita K."/>
            <person name="Maehara T."/>
            <person name="Masukawa M."/>
            <person name="Mizubayashi T."/>
            <person name="Mukai Y."/>
            <person name="Nagasaki H."/>
            <person name="Nagata Y."/>
            <person name="Naito S."/>
            <person name="Nakashima M."/>
            <person name="Nakama Y."/>
            <person name="Nakamichi Y."/>
            <person name="Nakamura M."/>
            <person name="Meguro A."/>
            <person name="Negishi M."/>
            <person name="Ohta I."/>
            <person name="Ohta T."/>
            <person name="Okamoto M."/>
            <person name="Ono N."/>
            <person name="Saji S."/>
            <person name="Sakaguchi M."/>
            <person name="Sakai K."/>
            <person name="Shibata M."/>
            <person name="Shimokawa T."/>
            <person name="Song J."/>
            <person name="Takazaki Y."/>
            <person name="Terasawa K."/>
            <person name="Tsugane M."/>
            <person name="Tsuji K."/>
            <person name="Ueda S."/>
            <person name="Waki K."/>
            <person name="Yamagata H."/>
            <person name="Yamamoto M."/>
            <person name="Yamamoto S."/>
            <person name="Yamane H."/>
            <person name="Yoshiki S."/>
            <person name="Yoshihara R."/>
            <person name="Yukawa K."/>
            <person name="Zhong H."/>
            <person name="Yano M."/>
            <person name="Yuan Q."/>
            <person name="Ouyang S."/>
            <person name="Liu J."/>
            <person name="Jones K.M."/>
            <person name="Gansberger K."/>
            <person name="Moffat K."/>
            <person name="Hill J."/>
            <person name="Bera J."/>
            <person name="Fadrosh D."/>
            <person name="Jin S."/>
            <person name="Johri S."/>
            <person name="Kim M."/>
            <person name="Overton L."/>
            <person name="Reardon M."/>
            <person name="Tsitrin T."/>
            <person name="Vuong H."/>
            <person name="Weaver B."/>
            <person name="Ciecko A."/>
            <person name="Tallon L."/>
            <person name="Jackson J."/>
            <person name="Pai G."/>
            <person name="Aken S.V."/>
            <person name="Utterback T."/>
            <person name="Reidmuller S."/>
            <person name="Feldblyum T."/>
            <person name="Hsiao J."/>
            <person name="Zismann V."/>
            <person name="Iobst S."/>
            <person name="de Vazeille A.R."/>
            <person name="Buell C.R."/>
            <person name="Ying K."/>
            <person name="Li Y."/>
            <person name="Lu T."/>
            <person name="Huang Y."/>
            <person name="Zhao Q."/>
            <person name="Feng Q."/>
            <person name="Zhang L."/>
            <person name="Zhu J."/>
            <person name="Weng Q."/>
            <person name="Mu J."/>
            <person name="Lu Y."/>
            <person name="Fan D."/>
            <person name="Liu Y."/>
            <person name="Guan J."/>
            <person name="Zhang Y."/>
            <person name="Yu S."/>
            <person name="Liu X."/>
            <person name="Zhang Y."/>
            <person name="Hong G."/>
            <person name="Han B."/>
            <person name="Choisne N."/>
            <person name="Demange N."/>
            <person name="Orjeda G."/>
            <person name="Samain S."/>
            <person name="Cattolico L."/>
            <person name="Pelletier E."/>
            <person name="Couloux A."/>
            <person name="Segurens B."/>
            <person name="Wincker P."/>
            <person name="D'Hont A."/>
            <person name="Scarpelli C."/>
            <person name="Weissenbach J."/>
            <person name="Salanoubat M."/>
            <person name="Quetier F."/>
            <person name="Yu Y."/>
            <person name="Kim H.R."/>
            <person name="Rambo T."/>
            <person name="Currie J."/>
            <person name="Collura K."/>
            <person name="Luo M."/>
            <person name="Yang T."/>
            <person name="Ammiraju J.S.S."/>
            <person name="Engler F."/>
            <person name="Soderlund C."/>
            <person name="Wing R.A."/>
            <person name="Palmer L.E."/>
            <person name="de la Bastide M."/>
            <person name="Spiegel L."/>
            <person name="Nascimento L."/>
            <person name="Zutavern T."/>
            <person name="O'Shaughnessy A."/>
            <person name="Dike S."/>
            <person name="Dedhia N."/>
            <person name="Preston R."/>
            <person name="Balija V."/>
            <person name="McCombie W.R."/>
            <person name="Chow T."/>
            <person name="Chen H."/>
            <person name="Chung M."/>
            <person name="Chen C."/>
            <person name="Shaw J."/>
            <person name="Wu H."/>
            <person name="Hsiao K."/>
            <person name="Chao Y."/>
            <person name="Chu M."/>
            <person name="Cheng C."/>
            <person name="Hour A."/>
            <person name="Lee P."/>
            <person name="Lin S."/>
            <person name="Lin Y."/>
            <person name="Liou J."/>
            <person name="Liu S."/>
            <person name="Hsing Y."/>
            <person name="Raghuvanshi S."/>
            <person name="Mohanty A."/>
            <person name="Bharti A.K."/>
            <person name="Gaur A."/>
            <person name="Gupta V."/>
            <person name="Kumar D."/>
            <person name="Ravi V."/>
            <person name="Vij S."/>
            <person name="Kapur A."/>
            <person name="Khurana P."/>
            <person name="Khurana P."/>
            <person name="Khurana J.P."/>
            <person name="Tyagi A.K."/>
            <person name="Gaikwad K."/>
            <person name="Singh A."/>
            <person name="Dalal V."/>
            <person name="Srivastava S."/>
            <person name="Dixit A."/>
            <person name="Pal A.K."/>
            <person name="Ghazi I.A."/>
            <person name="Yadav M."/>
            <person name="Pandit A."/>
            <person name="Bhargava A."/>
            <person name="Sureshbabu K."/>
            <person name="Batra K."/>
            <person name="Sharma T.R."/>
            <person name="Mohapatra T."/>
            <person name="Singh N.K."/>
            <person name="Messing J."/>
            <person name="Nelson A.B."/>
            <person name="Fuks G."/>
            <person name="Kavchok S."/>
            <person name="Keizer G."/>
            <person name="Linton E."/>
            <person name="Llaca V."/>
            <person name="Song R."/>
            <person name="Tanyolac B."/>
            <person name="Young S."/>
            <person name="Ho-Il K."/>
            <person name="Hahn J.H."/>
            <person name="Sangsakoo G."/>
            <person name="Vanavichit A."/>
            <person name="de Mattos Luiz.A.T."/>
            <person name="Zimmer P.D."/>
            <person name="Malone G."/>
            <person name="Dellagostin O."/>
            <person name="de Oliveira A.C."/>
            <person name="Bevan M."/>
            <person name="Bancroft I."/>
            <person name="Minx P."/>
            <person name="Cordum H."/>
            <person name="Wilson R."/>
            <person name="Cheng Z."/>
            <person name="Jin W."/>
            <person name="Jiang J."/>
            <person name="Leong S.A."/>
            <person name="Iwama H."/>
            <person name="Gojobori T."/>
            <person name="Itoh T."/>
            <person name="Niimura Y."/>
            <person name="Fujii Y."/>
            <person name="Habara T."/>
            <person name="Sakai H."/>
            <person name="Sato Y."/>
            <person name="Wilson G."/>
            <person name="Kumar K."/>
            <person name="McCouch S."/>
            <person name="Juretic N."/>
            <person name="Hoen D."/>
            <person name="Wright S."/>
            <person name="Bruskiewich R."/>
            <person name="Bureau T."/>
            <person name="Miyao A."/>
            <person name="Hirochika H."/>
            <person name="Nishikawa T."/>
            <person name="Kadowaki K."/>
            <person name="Sugiura M."/>
            <person name="Burr B."/>
            <person name="Sasaki T."/>
        </authorList>
    </citation>
    <scope>NUCLEOTIDE SEQUENCE [LARGE SCALE GENOMIC DNA]</scope>
    <source>
        <strain evidence="10">cv. Nipponbare</strain>
    </source>
</reference>
<organism evidence="9 10">
    <name type="scientific">Oryza sativa subsp. japonica</name>
    <name type="common">Rice</name>
    <dbReference type="NCBI Taxonomy" id="39947"/>
    <lineage>
        <taxon>Eukaryota</taxon>
        <taxon>Viridiplantae</taxon>
        <taxon>Streptophyta</taxon>
        <taxon>Embryophyta</taxon>
        <taxon>Tracheophyta</taxon>
        <taxon>Spermatophyta</taxon>
        <taxon>Magnoliopsida</taxon>
        <taxon>Liliopsida</taxon>
        <taxon>Poales</taxon>
        <taxon>Poaceae</taxon>
        <taxon>BOP clade</taxon>
        <taxon>Oryzoideae</taxon>
        <taxon>Oryzeae</taxon>
        <taxon>Oryzinae</taxon>
        <taxon>Oryza</taxon>
        <taxon>Oryza sativa</taxon>
    </lineage>
</organism>
<gene>
    <name evidence="8" type="ORF">OJ1001_G01.6</name>
</gene>
<dbReference type="InterPro" id="IPR032675">
    <property type="entry name" value="LRR_dom_sf"/>
</dbReference>
<evidence type="ECO:0000256" key="7">
    <source>
        <dbReference type="SAM" id="MobiDB-lite"/>
    </source>
</evidence>
<proteinExistence type="predicted"/>
<dbReference type="AlphaFoldDB" id="Q9LIV1"/>
<reference evidence="9" key="1">
    <citation type="submission" date="2000-01" db="EMBL/GenBank/DDBJ databases">
        <title>Oryza sativa PAC P0699E04 genomics sequence, complete sequence.</title>
        <authorList>
            <person name="Hsing Y.C."/>
            <person name="Chow T."/>
            <person name="Chen C."/>
            <person name="Wu H."/>
            <person name="Chu M."/>
            <person name="Chao Y."/>
            <person name="Liu S."/>
        </authorList>
    </citation>
    <scope>NUCLEOTIDE SEQUENCE</scope>
</reference>
<keyword evidence="4" id="KW-0067">ATP-binding</keyword>
<dbReference type="Proteomes" id="UP000000763">
    <property type="component" value="Chromosome 5"/>
</dbReference>
<name>Q9LIV1_ORYSJ</name>
<reference evidence="10" key="4">
    <citation type="journal article" date="2008" name="Nucleic Acids Res.">
        <title>The rice annotation project database (RAP-DB): 2008 update.</title>
        <authorList>
            <consortium name="The rice annotation project (RAP)"/>
        </authorList>
    </citation>
    <scope>GENOME REANNOTATION</scope>
    <source>
        <strain evidence="10">cv. Nipponbare</strain>
    </source>
</reference>
<evidence type="ECO:0000256" key="2">
    <source>
        <dbReference type="ARBA" id="ARBA00022737"/>
    </source>
</evidence>
<accession>Q60F46</accession>
<sequence length="299" mass="32022">MEAMQQRRRGSNAKAIGPSRGHLPRVVTCPRAVPGVEEEDGGVGGRYPGVEEENGGINISGTKLNGTFPATIGELTMLVKLQIVYSGLTGPLPSLAKLDQLQSLRIEGNTFVGPGLVPADFFTCLEFAANLGNVQTLRLDGKNFNGRLLDLLNLTAELEELYLNNNRYMPTTCCCGNNRHHGDCSHRCSDLPPVAQAYDKGGGQGGDDSDRGKSHRGFSDANLVVKDGCGKVYKGVLPVEGDCKSLRDVLRSTELPSGRLFHMASGGGRFCHPVLPLLLLICLVAAATDGNKWNNHVIL</sequence>
<evidence type="ECO:0000256" key="3">
    <source>
        <dbReference type="ARBA" id="ARBA00022741"/>
    </source>
</evidence>
<accession>Q9LIV1</accession>
<dbReference type="InterPro" id="IPR050647">
    <property type="entry name" value="Plant_LRR-RLKs"/>
</dbReference>
<dbReference type="GO" id="GO:0005524">
    <property type="term" value="F:ATP binding"/>
    <property type="evidence" value="ECO:0007669"/>
    <property type="project" value="UniProtKB-KW"/>
</dbReference>
<dbReference type="SUPFAM" id="SSF52058">
    <property type="entry name" value="L domain-like"/>
    <property type="match status" value="1"/>
</dbReference>
<dbReference type="EMBL" id="AC093088">
    <property type="protein sequence ID" value="AAV31215.1"/>
    <property type="molecule type" value="Genomic_DNA"/>
</dbReference>
<dbReference type="Gene3D" id="3.80.10.10">
    <property type="entry name" value="Ribonuclease Inhibitor"/>
    <property type="match status" value="1"/>
</dbReference>
<keyword evidence="3" id="KW-0547">Nucleotide-binding</keyword>
<keyword evidence="2" id="KW-0677">Repeat</keyword>
<reference evidence="8" key="2">
    <citation type="submission" date="2004-10" db="EMBL/GenBank/DDBJ databases">
        <title>Oryza sativa BAC OJ1001_G01 genomic sequence.</title>
        <authorList>
            <person name="Chow T.-Y."/>
            <person name="Hsing Y.-I.C."/>
            <person name="Chen C.-S."/>
            <person name="Chen H.-H."/>
            <person name="Liu S.-M."/>
            <person name="Chao Y.-T."/>
            <person name="Chang S.-J."/>
            <person name="Chen H.-C."/>
            <person name="Chen S.-K."/>
            <person name="Chen T.-R."/>
            <person name="Chen Y.-L."/>
            <person name="Cheng C.-H."/>
            <person name="Chung C.-I."/>
            <person name="Han S.-Y."/>
            <person name="Hsiao S.-H."/>
            <person name="Hsiung J.-N."/>
            <person name="Hsu C.-H."/>
            <person name="Huang J.-J."/>
            <person name="Kau P.-I."/>
            <person name="Lee M.-C."/>
            <person name="Leu H.-L."/>
            <person name="Li Y.-F."/>
            <person name="Lin S.-J."/>
            <person name="Lin Y.-C."/>
            <person name="Wu S.-W."/>
            <person name="Yu C.-Y."/>
            <person name="Yu S.-W."/>
            <person name="Wu H.-P."/>
            <person name="Shaw J.-F."/>
        </authorList>
    </citation>
    <scope>NUCLEOTIDE SEQUENCE</scope>
</reference>
<evidence type="ECO:0000256" key="4">
    <source>
        <dbReference type="ARBA" id="ARBA00022840"/>
    </source>
</evidence>
<dbReference type="PANTHER" id="PTHR48056:SF81">
    <property type="entry name" value="RECEPTOR PROTEIN-TYROSINE KINASE CEPR1"/>
    <property type="match status" value="1"/>
</dbReference>
<keyword evidence="1" id="KW-0433">Leucine-rich repeat</keyword>
<evidence type="ECO:0000256" key="6">
    <source>
        <dbReference type="ARBA" id="ARBA00023180"/>
    </source>
</evidence>
<evidence type="ECO:0000313" key="10">
    <source>
        <dbReference type="Proteomes" id="UP000000763"/>
    </source>
</evidence>